<accession>A0ABT5C109</accession>
<comment type="caution">
    <text evidence="2">The sequence shown here is derived from an EMBL/GenBank/DDBJ whole genome shotgun (WGS) entry which is preliminary data.</text>
</comment>
<dbReference type="PANTHER" id="PTHR43861">
    <property type="entry name" value="TRANS-ACONITATE 2-METHYLTRANSFERASE-RELATED"/>
    <property type="match status" value="1"/>
</dbReference>
<sequence length="212" mass="23624">MTTMTADAKFWDDLAEKYAAKPVANVAAFERKKAITRERLRPRSTVLEIGCGTGSLALEMSQFAGHIHAMDVSGEMIRIANQKKQSQGAANVTFRQGTLDGPTPYEPEHFDSAWAYSILHLVPDRRRTLKTIFDLLKPGGSFISSNVCLGSTWLPYGAIITVMRWFGKAPFVYTYDRETILREMREAGFVEIEERDVGAGKMVAFLVAKKPG</sequence>
<dbReference type="PANTHER" id="PTHR43861:SF1">
    <property type="entry name" value="TRANS-ACONITATE 2-METHYLTRANSFERASE"/>
    <property type="match status" value="1"/>
</dbReference>
<dbReference type="SUPFAM" id="SSF53335">
    <property type="entry name" value="S-adenosyl-L-methionine-dependent methyltransferases"/>
    <property type="match status" value="1"/>
</dbReference>
<dbReference type="Pfam" id="PF13847">
    <property type="entry name" value="Methyltransf_31"/>
    <property type="match status" value="1"/>
</dbReference>
<dbReference type="CDD" id="cd02440">
    <property type="entry name" value="AdoMet_MTases"/>
    <property type="match status" value="1"/>
</dbReference>
<reference evidence="2 3" key="1">
    <citation type="submission" date="2023-01" db="EMBL/GenBank/DDBJ databases">
        <title>Minimal conservation of predation-associated metabolite biosynthetic gene clusters underscores biosynthetic potential of Myxococcota including descriptions for ten novel species: Archangium lansinium sp. nov., Myxococcus landrumus sp. nov., Nannocystis bai.</title>
        <authorList>
            <person name="Ahearne A."/>
            <person name="Stevens C."/>
            <person name="Dowd S."/>
        </authorList>
    </citation>
    <scope>NUCLEOTIDE SEQUENCE [LARGE SCALE GENOMIC DNA]</scope>
    <source>
        <strain evidence="2 3">WIWO2</strain>
    </source>
</reference>
<dbReference type="InterPro" id="IPR029063">
    <property type="entry name" value="SAM-dependent_MTases_sf"/>
</dbReference>
<dbReference type="EMBL" id="JAQNDK010000001">
    <property type="protein sequence ID" value="MDC0678876.1"/>
    <property type="molecule type" value="Genomic_DNA"/>
</dbReference>
<dbReference type="GO" id="GO:0032259">
    <property type="term" value="P:methylation"/>
    <property type="evidence" value="ECO:0007669"/>
    <property type="project" value="UniProtKB-KW"/>
</dbReference>
<organism evidence="2 3">
    <name type="scientific">Sorangium atrum</name>
    <dbReference type="NCBI Taxonomy" id="2995308"/>
    <lineage>
        <taxon>Bacteria</taxon>
        <taxon>Pseudomonadati</taxon>
        <taxon>Myxococcota</taxon>
        <taxon>Polyangia</taxon>
        <taxon>Polyangiales</taxon>
        <taxon>Polyangiaceae</taxon>
        <taxon>Sorangium</taxon>
    </lineage>
</organism>
<evidence type="ECO:0000313" key="3">
    <source>
        <dbReference type="Proteomes" id="UP001217485"/>
    </source>
</evidence>
<dbReference type="RefSeq" id="WP_272095723.1">
    <property type="nucleotide sequence ID" value="NZ_JAQNDK010000001.1"/>
</dbReference>
<evidence type="ECO:0000313" key="2">
    <source>
        <dbReference type="EMBL" id="MDC0678876.1"/>
    </source>
</evidence>
<dbReference type="Gene3D" id="3.40.50.150">
    <property type="entry name" value="Vaccinia Virus protein VP39"/>
    <property type="match status" value="1"/>
</dbReference>
<feature type="domain" description="Methyltransferase" evidence="1">
    <location>
        <begin position="44"/>
        <end position="148"/>
    </location>
</feature>
<keyword evidence="2" id="KW-0808">Transferase</keyword>
<proteinExistence type="predicted"/>
<keyword evidence="3" id="KW-1185">Reference proteome</keyword>
<dbReference type="InterPro" id="IPR025714">
    <property type="entry name" value="Methyltranfer_dom"/>
</dbReference>
<evidence type="ECO:0000259" key="1">
    <source>
        <dbReference type="Pfam" id="PF13847"/>
    </source>
</evidence>
<name>A0ABT5C109_9BACT</name>
<gene>
    <name evidence="2" type="ORF">POL72_14115</name>
</gene>
<keyword evidence="2" id="KW-0489">Methyltransferase</keyword>
<dbReference type="Proteomes" id="UP001217485">
    <property type="component" value="Unassembled WGS sequence"/>
</dbReference>
<protein>
    <submittedName>
        <fullName evidence="2">Class I SAM-dependent methyltransferase</fullName>
    </submittedName>
</protein>
<dbReference type="GO" id="GO:0008168">
    <property type="term" value="F:methyltransferase activity"/>
    <property type="evidence" value="ECO:0007669"/>
    <property type="project" value="UniProtKB-KW"/>
</dbReference>